<evidence type="ECO:0000256" key="2">
    <source>
        <dbReference type="ARBA" id="ARBA00022723"/>
    </source>
</evidence>
<dbReference type="Pfam" id="PF04234">
    <property type="entry name" value="CopC"/>
    <property type="match status" value="1"/>
</dbReference>
<feature type="chain" id="PRO_5045671143" evidence="6">
    <location>
        <begin position="27"/>
        <end position="183"/>
    </location>
</feature>
<evidence type="ECO:0000259" key="7">
    <source>
        <dbReference type="Pfam" id="PF04234"/>
    </source>
</evidence>
<protein>
    <submittedName>
        <fullName evidence="8">Copper resistance protein CopC</fullName>
    </submittedName>
</protein>
<keyword evidence="4" id="KW-0186">Copper</keyword>
<proteinExistence type="predicted"/>
<name>A0ABP7GYB0_9MICO</name>
<keyword evidence="3 6" id="KW-0732">Signal</keyword>
<evidence type="ECO:0000256" key="3">
    <source>
        <dbReference type="ARBA" id="ARBA00022729"/>
    </source>
</evidence>
<keyword evidence="5" id="KW-1133">Transmembrane helix</keyword>
<dbReference type="InterPro" id="IPR007348">
    <property type="entry name" value="CopC_dom"/>
</dbReference>
<keyword evidence="5" id="KW-0812">Transmembrane</keyword>
<sequence>MRVKAAAAVLALAAIAVLGVAGPASAHDQLLSTDPADGATVTALPADVSLTFSDVVLAAGNEANQVQVMDASCKVLNSGAVQVQDNVVSQAIAGDATGTITVLWRVVSRDGHPVSGEFTFTVGNANAAATPSACDTAAAAAPEAPSQPASSPLPWIIGAVVVAIVIAGAVYLLVSRSRRTDDR</sequence>
<feature type="signal peptide" evidence="6">
    <location>
        <begin position="1"/>
        <end position="26"/>
    </location>
</feature>
<evidence type="ECO:0000256" key="6">
    <source>
        <dbReference type="SAM" id="SignalP"/>
    </source>
</evidence>
<evidence type="ECO:0000256" key="1">
    <source>
        <dbReference type="ARBA" id="ARBA00004196"/>
    </source>
</evidence>
<dbReference type="SUPFAM" id="SSF81296">
    <property type="entry name" value="E set domains"/>
    <property type="match status" value="1"/>
</dbReference>
<dbReference type="RefSeq" id="WP_344784823.1">
    <property type="nucleotide sequence ID" value="NZ_BAABAF010000010.1"/>
</dbReference>
<accession>A0ABP7GYB0</accession>
<dbReference type="PANTHER" id="PTHR34820">
    <property type="entry name" value="INNER MEMBRANE PROTEIN YEBZ"/>
    <property type="match status" value="1"/>
</dbReference>
<dbReference type="Gene3D" id="2.60.40.1220">
    <property type="match status" value="1"/>
</dbReference>
<dbReference type="PANTHER" id="PTHR34820:SF4">
    <property type="entry name" value="INNER MEMBRANE PROTEIN YEBZ"/>
    <property type="match status" value="1"/>
</dbReference>
<keyword evidence="2" id="KW-0479">Metal-binding</keyword>
<evidence type="ECO:0000256" key="4">
    <source>
        <dbReference type="ARBA" id="ARBA00023008"/>
    </source>
</evidence>
<comment type="subcellular location">
    <subcellularLocation>
        <location evidence="1">Cell envelope</location>
    </subcellularLocation>
</comment>
<evidence type="ECO:0000256" key="5">
    <source>
        <dbReference type="SAM" id="Phobius"/>
    </source>
</evidence>
<feature type="transmembrane region" description="Helical" evidence="5">
    <location>
        <begin position="153"/>
        <end position="174"/>
    </location>
</feature>
<dbReference type="InterPro" id="IPR032694">
    <property type="entry name" value="CopC/D"/>
</dbReference>
<gene>
    <name evidence="8" type="ORF">GCM10022240_28720</name>
</gene>
<keyword evidence="9" id="KW-1185">Reference proteome</keyword>
<evidence type="ECO:0000313" key="9">
    <source>
        <dbReference type="Proteomes" id="UP001500540"/>
    </source>
</evidence>
<comment type="caution">
    <text evidence="8">The sequence shown here is derived from an EMBL/GenBank/DDBJ whole genome shotgun (WGS) entry which is preliminary data.</text>
</comment>
<dbReference type="EMBL" id="BAABAF010000010">
    <property type="protein sequence ID" value="GAA3775305.1"/>
    <property type="molecule type" value="Genomic_DNA"/>
</dbReference>
<dbReference type="InterPro" id="IPR014755">
    <property type="entry name" value="Cu-Rt/internalin_Ig-like"/>
</dbReference>
<dbReference type="Proteomes" id="UP001500540">
    <property type="component" value="Unassembled WGS sequence"/>
</dbReference>
<feature type="domain" description="CopC" evidence="7">
    <location>
        <begin position="27"/>
        <end position="122"/>
    </location>
</feature>
<organism evidence="8 9">
    <name type="scientific">Microbacterium kribbense</name>
    <dbReference type="NCBI Taxonomy" id="433645"/>
    <lineage>
        <taxon>Bacteria</taxon>
        <taxon>Bacillati</taxon>
        <taxon>Actinomycetota</taxon>
        <taxon>Actinomycetes</taxon>
        <taxon>Micrococcales</taxon>
        <taxon>Microbacteriaceae</taxon>
        <taxon>Microbacterium</taxon>
    </lineage>
</organism>
<keyword evidence="5" id="KW-0472">Membrane</keyword>
<dbReference type="InterPro" id="IPR014756">
    <property type="entry name" value="Ig_E-set"/>
</dbReference>
<reference evidence="9" key="1">
    <citation type="journal article" date="2019" name="Int. J. Syst. Evol. Microbiol.">
        <title>The Global Catalogue of Microorganisms (GCM) 10K type strain sequencing project: providing services to taxonomists for standard genome sequencing and annotation.</title>
        <authorList>
            <consortium name="The Broad Institute Genomics Platform"/>
            <consortium name="The Broad Institute Genome Sequencing Center for Infectious Disease"/>
            <person name="Wu L."/>
            <person name="Ma J."/>
        </authorList>
    </citation>
    <scope>NUCLEOTIDE SEQUENCE [LARGE SCALE GENOMIC DNA]</scope>
    <source>
        <strain evidence="9">JCM 16950</strain>
    </source>
</reference>
<evidence type="ECO:0000313" key="8">
    <source>
        <dbReference type="EMBL" id="GAA3775305.1"/>
    </source>
</evidence>